<sequence length="54" mass="6235">MSNMNVSNHQTELEWHHYSQKQSSCRLTVMEAAMQVALTGLVRIPFTPRTPFET</sequence>
<accession>A0A0R2NGJ4</accession>
<dbReference type="Proteomes" id="UP000050920">
    <property type="component" value="Unassembled WGS sequence"/>
</dbReference>
<organism evidence="1 2">
    <name type="scientific">Lactiplantibacillus fabifermentans DSM 21115</name>
    <dbReference type="NCBI Taxonomy" id="1413187"/>
    <lineage>
        <taxon>Bacteria</taxon>
        <taxon>Bacillati</taxon>
        <taxon>Bacillota</taxon>
        <taxon>Bacilli</taxon>
        <taxon>Lactobacillales</taxon>
        <taxon>Lactobacillaceae</taxon>
        <taxon>Lactiplantibacillus</taxon>
    </lineage>
</organism>
<dbReference type="AlphaFoldDB" id="A0A0R2NGJ4"/>
<protein>
    <submittedName>
        <fullName evidence="1">Uncharacterized protein</fullName>
    </submittedName>
</protein>
<dbReference type="EMBL" id="AYGX02000166">
    <property type="protein sequence ID" value="KRO23707.1"/>
    <property type="molecule type" value="Genomic_DNA"/>
</dbReference>
<evidence type="ECO:0000313" key="1">
    <source>
        <dbReference type="EMBL" id="KRO23707.1"/>
    </source>
</evidence>
<comment type="caution">
    <text evidence="1">The sequence shown here is derived from an EMBL/GenBank/DDBJ whole genome shotgun (WGS) entry which is preliminary data.</text>
</comment>
<gene>
    <name evidence="1" type="ORF">DY78_GL001744</name>
</gene>
<reference evidence="1 2" key="1">
    <citation type="journal article" date="2015" name="Genome Announc.">
        <title>Expanding the biotechnology potential of lactobacilli through comparative genomics of 213 strains and associated genera.</title>
        <authorList>
            <person name="Sun Z."/>
            <person name="Harris H.M."/>
            <person name="McCann A."/>
            <person name="Guo C."/>
            <person name="Argimon S."/>
            <person name="Zhang W."/>
            <person name="Yang X."/>
            <person name="Jeffery I.B."/>
            <person name="Cooney J.C."/>
            <person name="Kagawa T.F."/>
            <person name="Liu W."/>
            <person name="Song Y."/>
            <person name="Salvetti E."/>
            <person name="Wrobel A."/>
            <person name="Rasinkangas P."/>
            <person name="Parkhill J."/>
            <person name="Rea M.C."/>
            <person name="O'Sullivan O."/>
            <person name="Ritari J."/>
            <person name="Douillard F.P."/>
            <person name="Paul Ross R."/>
            <person name="Yang R."/>
            <person name="Briner A.E."/>
            <person name="Felis G.E."/>
            <person name="de Vos W.M."/>
            <person name="Barrangou R."/>
            <person name="Klaenhammer T.R."/>
            <person name="Caufield P.W."/>
            <person name="Cui Y."/>
            <person name="Zhang H."/>
            <person name="O'Toole P.W."/>
        </authorList>
    </citation>
    <scope>NUCLEOTIDE SEQUENCE [LARGE SCALE GENOMIC DNA]</scope>
    <source>
        <strain evidence="1 2">DSM 21115</strain>
    </source>
</reference>
<name>A0A0R2NGJ4_9LACO</name>
<keyword evidence="2" id="KW-1185">Reference proteome</keyword>
<proteinExistence type="predicted"/>
<evidence type="ECO:0000313" key="2">
    <source>
        <dbReference type="Proteomes" id="UP000050920"/>
    </source>
</evidence>